<sequence>MPLRIHFGYSGESQTDPGWAWREIYGDKLLYDTSAGLEGVEDGEEVCSAVAEGTRKHALAMVDHDTFKGSFASSSSCELFAGDKGLKSTTSKGKSLRSKESAKGSGSEATYCS</sequence>
<name>A0AAV0FQX6_9ASTE</name>
<evidence type="ECO:0000313" key="3">
    <source>
        <dbReference type="Proteomes" id="UP001152523"/>
    </source>
</evidence>
<protein>
    <submittedName>
        <fullName evidence="2">Uncharacterized protein</fullName>
    </submittedName>
</protein>
<dbReference type="Proteomes" id="UP001152523">
    <property type="component" value="Unassembled WGS sequence"/>
</dbReference>
<keyword evidence="3" id="KW-1185">Reference proteome</keyword>
<proteinExistence type="predicted"/>
<dbReference type="EMBL" id="CAMAPF010001001">
    <property type="protein sequence ID" value="CAH9137526.1"/>
    <property type="molecule type" value="Genomic_DNA"/>
</dbReference>
<evidence type="ECO:0000313" key="2">
    <source>
        <dbReference type="EMBL" id="CAH9137526.1"/>
    </source>
</evidence>
<evidence type="ECO:0000256" key="1">
    <source>
        <dbReference type="SAM" id="MobiDB-lite"/>
    </source>
</evidence>
<organism evidence="2 3">
    <name type="scientific">Cuscuta epithymum</name>
    <dbReference type="NCBI Taxonomy" id="186058"/>
    <lineage>
        <taxon>Eukaryota</taxon>
        <taxon>Viridiplantae</taxon>
        <taxon>Streptophyta</taxon>
        <taxon>Embryophyta</taxon>
        <taxon>Tracheophyta</taxon>
        <taxon>Spermatophyta</taxon>
        <taxon>Magnoliopsida</taxon>
        <taxon>eudicotyledons</taxon>
        <taxon>Gunneridae</taxon>
        <taxon>Pentapetalae</taxon>
        <taxon>asterids</taxon>
        <taxon>lamiids</taxon>
        <taxon>Solanales</taxon>
        <taxon>Convolvulaceae</taxon>
        <taxon>Cuscuteae</taxon>
        <taxon>Cuscuta</taxon>
        <taxon>Cuscuta subgen. Cuscuta</taxon>
    </lineage>
</organism>
<gene>
    <name evidence="2" type="ORF">CEPIT_LOCUS36087</name>
</gene>
<feature type="region of interest" description="Disordered" evidence="1">
    <location>
        <begin position="82"/>
        <end position="113"/>
    </location>
</feature>
<dbReference type="AlphaFoldDB" id="A0AAV0FQX6"/>
<accession>A0AAV0FQX6</accession>
<reference evidence="2" key="1">
    <citation type="submission" date="2022-07" db="EMBL/GenBank/DDBJ databases">
        <authorList>
            <person name="Macas J."/>
            <person name="Novak P."/>
            <person name="Neumann P."/>
        </authorList>
    </citation>
    <scope>NUCLEOTIDE SEQUENCE</scope>
</reference>
<comment type="caution">
    <text evidence="2">The sequence shown here is derived from an EMBL/GenBank/DDBJ whole genome shotgun (WGS) entry which is preliminary data.</text>
</comment>